<dbReference type="InterPro" id="IPR000595">
    <property type="entry name" value="cNMP-bd_dom"/>
</dbReference>
<name>A0A643G0J9_9BURK</name>
<feature type="domain" description="HTH crp-type" evidence="5">
    <location>
        <begin position="192"/>
        <end position="265"/>
    </location>
</feature>
<dbReference type="PROSITE" id="PS50042">
    <property type="entry name" value="CNMP_BINDING_3"/>
    <property type="match status" value="1"/>
</dbReference>
<dbReference type="InterPro" id="IPR050397">
    <property type="entry name" value="Env_Response_Regulators"/>
</dbReference>
<dbReference type="PROSITE" id="PS51063">
    <property type="entry name" value="HTH_CRP_2"/>
    <property type="match status" value="1"/>
</dbReference>
<dbReference type="InterPro" id="IPR036390">
    <property type="entry name" value="WH_DNA-bd_sf"/>
</dbReference>
<dbReference type="EMBL" id="CP062804">
    <property type="protein sequence ID" value="QOT80326.1"/>
    <property type="molecule type" value="Genomic_DNA"/>
</dbReference>
<keyword evidence="2" id="KW-0238">DNA-binding</keyword>
<dbReference type="GO" id="GO:0005829">
    <property type="term" value="C:cytosol"/>
    <property type="evidence" value="ECO:0007669"/>
    <property type="project" value="TreeGrafter"/>
</dbReference>
<accession>A0A643G0J9</accession>
<dbReference type="Gene3D" id="1.10.10.10">
    <property type="entry name" value="Winged helix-like DNA-binding domain superfamily/Winged helix DNA-binding domain"/>
    <property type="match status" value="1"/>
</dbReference>
<keyword evidence="1" id="KW-0805">Transcription regulation</keyword>
<evidence type="ECO:0000259" key="4">
    <source>
        <dbReference type="PROSITE" id="PS50042"/>
    </source>
</evidence>
<reference evidence="6 7" key="1">
    <citation type="submission" date="2020-10" db="EMBL/GenBank/DDBJ databases">
        <title>Complete genome sequence of Cupriavidus basilensis CCUG 49340T.</title>
        <authorList>
            <person name="Salva-Serra F."/>
            <person name="Donoso R.A."/>
            <person name="Cho K.H."/>
            <person name="Yoo J.A."/>
            <person name="Lee K."/>
            <person name="Yoon S.-H."/>
            <person name="Perez-Pantoja D."/>
            <person name="Moore E.R.B."/>
        </authorList>
    </citation>
    <scope>NUCLEOTIDE SEQUENCE [LARGE SCALE GENOMIC DNA]</scope>
    <source>
        <strain evidence="7">CCUG 49340</strain>
    </source>
</reference>
<dbReference type="PANTHER" id="PTHR24567:SF75">
    <property type="entry name" value="FUMARATE AND NITRATE REDUCTION REGULATORY PROTEIN"/>
    <property type="match status" value="1"/>
</dbReference>
<organism evidence="6 7">
    <name type="scientific">Cupriavidus basilensis</name>
    <dbReference type="NCBI Taxonomy" id="68895"/>
    <lineage>
        <taxon>Bacteria</taxon>
        <taxon>Pseudomonadati</taxon>
        <taxon>Pseudomonadota</taxon>
        <taxon>Betaproteobacteria</taxon>
        <taxon>Burkholderiales</taxon>
        <taxon>Burkholderiaceae</taxon>
        <taxon>Cupriavidus</taxon>
    </lineage>
</organism>
<protein>
    <submittedName>
        <fullName evidence="6">Helix-turn-helix domain-containing protein</fullName>
    </submittedName>
</protein>
<dbReference type="GeneID" id="98403803"/>
<dbReference type="CDD" id="cd00038">
    <property type="entry name" value="CAP_ED"/>
    <property type="match status" value="1"/>
</dbReference>
<dbReference type="SUPFAM" id="SSF51206">
    <property type="entry name" value="cAMP-binding domain-like"/>
    <property type="match status" value="1"/>
</dbReference>
<dbReference type="InterPro" id="IPR036388">
    <property type="entry name" value="WH-like_DNA-bd_sf"/>
</dbReference>
<evidence type="ECO:0000259" key="5">
    <source>
        <dbReference type="PROSITE" id="PS51063"/>
    </source>
</evidence>
<keyword evidence="3" id="KW-0804">Transcription</keyword>
<dbReference type="AlphaFoldDB" id="A0A643G0J9"/>
<dbReference type="SMART" id="SM00419">
    <property type="entry name" value="HTH_CRP"/>
    <property type="match status" value="1"/>
</dbReference>
<evidence type="ECO:0000313" key="7">
    <source>
        <dbReference type="Proteomes" id="UP000397656"/>
    </source>
</evidence>
<dbReference type="Pfam" id="PF13545">
    <property type="entry name" value="HTH_Crp_2"/>
    <property type="match status" value="1"/>
</dbReference>
<dbReference type="RefSeq" id="WP_150984292.1">
    <property type="nucleotide sequence ID" value="NZ_CP062804.1"/>
</dbReference>
<dbReference type="InterPro" id="IPR014710">
    <property type="entry name" value="RmlC-like_jellyroll"/>
</dbReference>
<dbReference type="PANTHER" id="PTHR24567">
    <property type="entry name" value="CRP FAMILY TRANSCRIPTIONAL REGULATORY PROTEIN"/>
    <property type="match status" value="1"/>
</dbReference>
<dbReference type="SMART" id="SM00100">
    <property type="entry name" value="cNMP"/>
    <property type="match status" value="1"/>
</dbReference>
<evidence type="ECO:0000256" key="1">
    <source>
        <dbReference type="ARBA" id="ARBA00023015"/>
    </source>
</evidence>
<proteinExistence type="predicted"/>
<dbReference type="GO" id="GO:0003677">
    <property type="term" value="F:DNA binding"/>
    <property type="evidence" value="ECO:0007669"/>
    <property type="project" value="UniProtKB-KW"/>
</dbReference>
<dbReference type="Proteomes" id="UP000397656">
    <property type="component" value="Chromosome 2"/>
</dbReference>
<feature type="domain" description="Cyclic nucleotide-binding" evidence="4">
    <location>
        <begin position="58"/>
        <end position="128"/>
    </location>
</feature>
<dbReference type="CDD" id="cd00092">
    <property type="entry name" value="HTH_CRP"/>
    <property type="match status" value="1"/>
</dbReference>
<dbReference type="PRINTS" id="PR00034">
    <property type="entry name" value="HTHCRP"/>
</dbReference>
<dbReference type="FunFam" id="1.10.10.10:FF:000028">
    <property type="entry name" value="Fumarate/nitrate reduction transcriptional regulator Fnr"/>
    <property type="match status" value="1"/>
</dbReference>
<gene>
    <name evidence="6" type="ORF">F7R26_023000</name>
</gene>
<dbReference type="Gene3D" id="2.60.120.10">
    <property type="entry name" value="Jelly Rolls"/>
    <property type="match status" value="1"/>
</dbReference>
<dbReference type="InterPro" id="IPR012318">
    <property type="entry name" value="HTH_CRP"/>
</dbReference>
<dbReference type="Pfam" id="PF00027">
    <property type="entry name" value="cNMP_binding"/>
    <property type="match status" value="1"/>
</dbReference>
<evidence type="ECO:0000256" key="2">
    <source>
        <dbReference type="ARBA" id="ARBA00023125"/>
    </source>
</evidence>
<dbReference type="InterPro" id="IPR018490">
    <property type="entry name" value="cNMP-bd_dom_sf"/>
</dbReference>
<evidence type="ECO:0000256" key="3">
    <source>
        <dbReference type="ARBA" id="ARBA00023163"/>
    </source>
</evidence>
<dbReference type="GO" id="GO:0003700">
    <property type="term" value="F:DNA-binding transcription factor activity"/>
    <property type="evidence" value="ECO:0007669"/>
    <property type="project" value="TreeGrafter"/>
</dbReference>
<evidence type="ECO:0000313" key="6">
    <source>
        <dbReference type="EMBL" id="QOT80326.1"/>
    </source>
</evidence>
<dbReference type="SUPFAM" id="SSF46785">
    <property type="entry name" value="Winged helix' DNA-binding domain"/>
    <property type="match status" value="1"/>
</dbReference>
<sequence length="270" mass="30141">MRSESTITETLQQEVLVAAIDPTHRDHAPRPPSTDEVPGKEISHIANCSNCPMRQFCMGDNLDDSETVRLASVIHNWRMVRRGDALYRDGDTFHSLYPLRSGAFKTVVTNQNGCEQVSGFYFTGDTLGLDGICTSRHGCNAIALEDSAVCVIPFRLLEALCREMPSLQRHLHRMLSSEIVRGSGVMLLLASLCADRRVASFLLDISTRQHSRGYSRRELSLRMTRQDIGSYLGIKLETVSRTLSRFQGDGLIRVQGRTVTLLDPDTLDCI</sequence>